<gene>
    <name evidence="2" type="ORF">ACFP3U_19550</name>
</gene>
<sequence>MSVWPRLRDTRTVRAGTAPGTVLRCGLADTMLADLSVSVVLFFAQALDEDRLAAGPARALERVPAFAGRPHLGTAESPCCVGWLTQHQAVSEDPETSQISGLDHMIGPLIASRPHPAQTREPKGATDVMTHDVTETSGRITARFHGVGGGSGPLTLGQDNMLRCIRRDRPEQINRESVWPVPDATTVPAAVDALRALLERHESLRTVFPPGPGEDAFPERQEVRAEGEFTVALVPVGDRTGGEVDALAEELGRADVAVPFDLTTAPRLRFTLLTDGELVRRLVVVGCHAGVDGVAVTLLIGDWLALAAGTELPPAGSRTPLQLAALEQSVQGRRKTAAALKHWETVLTTGPSSSFAVDGMTGPSEGLAALLLRSRTGAADLEAVCRRTAASPSVVLLAVFSALAAHRAARTDLVISALSANRQRSALADHIGTLAQDALIALEVGPSVADDDLDALIGRTKAASFTGYWHSTLNADKVWQLVEDVAERRGARFTRQVVVNDLSLAIPEALSDARPAPTADPEVQWLPDQPLPVRLMLNILRTAGSLEFALLACPQALDRADTERFARAVPTVLAAAADRPLPLTELAALGGLHPATRTGDWQRVGADWIDLAAVRTLLADALGARATAVDLEYGNGRLTARIATADPDLTPAAAHHAVVATLPGRETAMAPHHYAVHHHPGPLPLLTWPTLPAHTEGSGRAG</sequence>
<accession>A0ABW0X7F3</accession>
<dbReference type="PANTHER" id="PTHR45527:SF1">
    <property type="entry name" value="FATTY ACID SYNTHASE"/>
    <property type="match status" value="1"/>
</dbReference>
<dbReference type="PANTHER" id="PTHR45527">
    <property type="entry name" value="NONRIBOSOMAL PEPTIDE SYNTHETASE"/>
    <property type="match status" value="1"/>
</dbReference>
<evidence type="ECO:0000313" key="2">
    <source>
        <dbReference type="EMBL" id="MFC5665169.1"/>
    </source>
</evidence>
<dbReference type="RefSeq" id="WP_380226854.1">
    <property type="nucleotide sequence ID" value="NZ_JBHSOF010000024.1"/>
</dbReference>
<dbReference type="EMBL" id="JBHSOF010000024">
    <property type="protein sequence ID" value="MFC5665169.1"/>
    <property type="molecule type" value="Genomic_DNA"/>
</dbReference>
<evidence type="ECO:0000313" key="3">
    <source>
        <dbReference type="Proteomes" id="UP001595975"/>
    </source>
</evidence>
<dbReference type="SUPFAM" id="SSF52777">
    <property type="entry name" value="CoA-dependent acyltransferases"/>
    <property type="match status" value="2"/>
</dbReference>
<evidence type="ECO:0000259" key="1">
    <source>
        <dbReference type="Pfam" id="PF00668"/>
    </source>
</evidence>
<dbReference type="Pfam" id="PF00668">
    <property type="entry name" value="Condensation"/>
    <property type="match status" value="1"/>
</dbReference>
<dbReference type="Gene3D" id="3.30.559.10">
    <property type="entry name" value="Chloramphenicol acetyltransferase-like domain"/>
    <property type="match status" value="1"/>
</dbReference>
<protein>
    <submittedName>
        <fullName evidence="2">Condensation domain-containing protein</fullName>
    </submittedName>
</protein>
<dbReference type="InterPro" id="IPR001242">
    <property type="entry name" value="Condensation_dom"/>
</dbReference>
<dbReference type="Gene3D" id="3.30.559.30">
    <property type="entry name" value="Nonribosomal peptide synthetase, condensation domain"/>
    <property type="match status" value="1"/>
</dbReference>
<dbReference type="InterPro" id="IPR023213">
    <property type="entry name" value="CAT-like_dom_sf"/>
</dbReference>
<dbReference type="Proteomes" id="UP001595975">
    <property type="component" value="Unassembled WGS sequence"/>
</dbReference>
<keyword evidence="3" id="KW-1185">Reference proteome</keyword>
<reference evidence="3" key="1">
    <citation type="journal article" date="2019" name="Int. J. Syst. Evol. Microbiol.">
        <title>The Global Catalogue of Microorganisms (GCM) 10K type strain sequencing project: providing services to taxonomists for standard genome sequencing and annotation.</title>
        <authorList>
            <consortium name="The Broad Institute Genomics Platform"/>
            <consortium name="The Broad Institute Genome Sequencing Center for Infectious Disease"/>
            <person name="Wu L."/>
            <person name="Ma J."/>
        </authorList>
    </citation>
    <scope>NUCLEOTIDE SEQUENCE [LARGE SCALE GENOMIC DNA]</scope>
    <source>
        <strain evidence="3">CGMCC 4.1437</strain>
    </source>
</reference>
<feature type="domain" description="Condensation" evidence="1">
    <location>
        <begin position="192"/>
        <end position="580"/>
    </location>
</feature>
<name>A0ABW0X7F3_9ACTN</name>
<proteinExistence type="predicted"/>
<organism evidence="2 3">
    <name type="scientific">Kitasatospora misakiensis</name>
    <dbReference type="NCBI Taxonomy" id="67330"/>
    <lineage>
        <taxon>Bacteria</taxon>
        <taxon>Bacillati</taxon>
        <taxon>Actinomycetota</taxon>
        <taxon>Actinomycetes</taxon>
        <taxon>Kitasatosporales</taxon>
        <taxon>Streptomycetaceae</taxon>
        <taxon>Kitasatospora</taxon>
    </lineage>
</organism>
<comment type="caution">
    <text evidence="2">The sequence shown here is derived from an EMBL/GenBank/DDBJ whole genome shotgun (WGS) entry which is preliminary data.</text>
</comment>